<evidence type="ECO:0000256" key="8">
    <source>
        <dbReference type="ARBA" id="ARBA00022989"/>
    </source>
</evidence>
<evidence type="ECO:0000256" key="9">
    <source>
        <dbReference type="ARBA" id="ARBA00023128"/>
    </source>
</evidence>
<evidence type="ECO:0000256" key="11">
    <source>
        <dbReference type="ARBA" id="ARBA00048778"/>
    </source>
</evidence>
<evidence type="ECO:0000256" key="1">
    <source>
        <dbReference type="ARBA" id="ARBA00004434"/>
    </source>
</evidence>
<keyword evidence="7 12" id="KW-0067">ATP-binding</keyword>
<feature type="compositionally biased region" description="Low complexity" evidence="13">
    <location>
        <begin position="534"/>
        <end position="548"/>
    </location>
</feature>
<comment type="catalytic activity">
    <reaction evidence="11">
        <text>ATP + H2O = ADP + phosphate + H(+)</text>
        <dbReference type="Rhea" id="RHEA:13065"/>
        <dbReference type="ChEBI" id="CHEBI:15377"/>
        <dbReference type="ChEBI" id="CHEBI:15378"/>
        <dbReference type="ChEBI" id="CHEBI:30616"/>
        <dbReference type="ChEBI" id="CHEBI:43474"/>
        <dbReference type="ChEBI" id="CHEBI:456216"/>
    </reaction>
    <physiologicalReaction direction="left-to-right" evidence="11">
        <dbReference type="Rhea" id="RHEA:13066"/>
    </physiologicalReaction>
</comment>
<evidence type="ECO:0000313" key="17">
    <source>
        <dbReference type="EMBL" id="WPG98354.1"/>
    </source>
</evidence>
<dbReference type="InterPro" id="IPR003960">
    <property type="entry name" value="ATPase_AAA_CS"/>
</dbReference>
<feature type="region of interest" description="Disordered" evidence="13">
    <location>
        <begin position="530"/>
        <end position="562"/>
    </location>
</feature>
<reference evidence="17 18" key="1">
    <citation type="submission" date="2023-11" db="EMBL/GenBank/DDBJ databases">
        <title>An acidophilic fungus is an integral part of prey digestion in a carnivorous sundew plant.</title>
        <authorList>
            <person name="Tsai I.J."/>
        </authorList>
    </citation>
    <scope>NUCLEOTIDE SEQUENCE [LARGE SCALE GENOMIC DNA]</scope>
    <source>
        <strain evidence="17">169a</strain>
    </source>
</reference>
<dbReference type="Pfam" id="PF08740">
    <property type="entry name" value="BCS1_N"/>
    <property type="match status" value="1"/>
</dbReference>
<organism evidence="17 18">
    <name type="scientific">Acrodontium crateriforme</name>
    <dbReference type="NCBI Taxonomy" id="150365"/>
    <lineage>
        <taxon>Eukaryota</taxon>
        <taxon>Fungi</taxon>
        <taxon>Dikarya</taxon>
        <taxon>Ascomycota</taxon>
        <taxon>Pezizomycotina</taxon>
        <taxon>Dothideomycetes</taxon>
        <taxon>Dothideomycetidae</taxon>
        <taxon>Mycosphaerellales</taxon>
        <taxon>Teratosphaeriaceae</taxon>
        <taxon>Acrodontium</taxon>
    </lineage>
</organism>
<dbReference type="InterPro" id="IPR003593">
    <property type="entry name" value="AAA+_ATPase"/>
</dbReference>
<evidence type="ECO:0000256" key="13">
    <source>
        <dbReference type="SAM" id="MobiDB-lite"/>
    </source>
</evidence>
<dbReference type="SMART" id="SM00382">
    <property type="entry name" value="AAA"/>
    <property type="match status" value="1"/>
</dbReference>
<dbReference type="Pfam" id="PF00004">
    <property type="entry name" value="AAA"/>
    <property type="match status" value="2"/>
</dbReference>
<dbReference type="InterPro" id="IPR050747">
    <property type="entry name" value="Mitochondrial_chaperone_BCS1"/>
</dbReference>
<dbReference type="SMART" id="SM01024">
    <property type="entry name" value="BCS1_N"/>
    <property type="match status" value="1"/>
</dbReference>
<dbReference type="InterPro" id="IPR014851">
    <property type="entry name" value="BCS1_N"/>
</dbReference>
<feature type="region of interest" description="Disordered" evidence="13">
    <location>
        <begin position="1"/>
        <end position="27"/>
    </location>
</feature>
<evidence type="ECO:0000256" key="10">
    <source>
        <dbReference type="ARBA" id="ARBA00023136"/>
    </source>
</evidence>
<feature type="compositionally biased region" description="Basic and acidic residues" evidence="13">
    <location>
        <begin position="410"/>
        <end position="426"/>
    </location>
</feature>
<dbReference type="AlphaFoldDB" id="A0AAQ3M069"/>
<dbReference type="InterPro" id="IPR027417">
    <property type="entry name" value="P-loop_NTPase"/>
</dbReference>
<feature type="compositionally biased region" description="Basic and acidic residues" evidence="13">
    <location>
        <begin position="383"/>
        <end position="392"/>
    </location>
</feature>
<feature type="transmembrane region" description="Helical" evidence="14">
    <location>
        <begin position="50"/>
        <end position="69"/>
    </location>
</feature>
<comment type="subcellular location">
    <subcellularLocation>
        <location evidence="1">Mitochondrion inner membrane</location>
        <topology evidence="1">Single-pass membrane protein</topology>
    </subcellularLocation>
</comment>
<evidence type="ECO:0000259" key="16">
    <source>
        <dbReference type="SMART" id="SM01024"/>
    </source>
</evidence>
<keyword evidence="3 14" id="KW-0812">Transmembrane</keyword>
<dbReference type="InterPro" id="IPR003959">
    <property type="entry name" value="ATPase_AAA_core"/>
</dbReference>
<dbReference type="GO" id="GO:0016887">
    <property type="term" value="F:ATP hydrolysis activity"/>
    <property type="evidence" value="ECO:0007669"/>
    <property type="project" value="InterPro"/>
</dbReference>
<evidence type="ECO:0000256" key="7">
    <source>
        <dbReference type="ARBA" id="ARBA00022840"/>
    </source>
</evidence>
<name>A0AAQ3M069_9PEZI</name>
<keyword evidence="5" id="KW-0999">Mitochondrion inner membrane</keyword>
<dbReference type="InterPro" id="IPR057495">
    <property type="entry name" value="AAA_lid_BCS1"/>
</dbReference>
<dbReference type="PANTHER" id="PTHR23070">
    <property type="entry name" value="BCS1 AAA-TYPE ATPASE"/>
    <property type="match status" value="1"/>
</dbReference>
<evidence type="ECO:0000256" key="2">
    <source>
        <dbReference type="ARBA" id="ARBA00007448"/>
    </source>
</evidence>
<keyword evidence="6" id="KW-0378">Hydrolase</keyword>
<feature type="domain" description="AAA+ ATPase" evidence="15">
    <location>
        <begin position="298"/>
        <end position="509"/>
    </location>
</feature>
<keyword evidence="4 12" id="KW-0547">Nucleotide-binding</keyword>
<dbReference type="GO" id="GO:0005743">
    <property type="term" value="C:mitochondrial inner membrane"/>
    <property type="evidence" value="ECO:0007669"/>
    <property type="project" value="UniProtKB-SubCell"/>
</dbReference>
<keyword evidence="8 14" id="KW-1133">Transmembrane helix</keyword>
<dbReference type="EMBL" id="CP138581">
    <property type="protein sequence ID" value="WPG98354.1"/>
    <property type="molecule type" value="Genomic_DNA"/>
</dbReference>
<protein>
    <recommendedName>
        <fullName evidence="19">P-loop containing nucleoside triphosphate hydrolase protein</fullName>
    </recommendedName>
</protein>
<evidence type="ECO:0000313" key="18">
    <source>
        <dbReference type="Proteomes" id="UP001303373"/>
    </source>
</evidence>
<proteinExistence type="inferred from homology"/>
<dbReference type="Proteomes" id="UP001303373">
    <property type="component" value="Chromosome 2"/>
</dbReference>
<dbReference type="PROSITE" id="PS00674">
    <property type="entry name" value="AAA"/>
    <property type="match status" value="1"/>
</dbReference>
<dbReference type="Gene3D" id="3.40.50.300">
    <property type="entry name" value="P-loop containing nucleotide triphosphate hydrolases"/>
    <property type="match status" value="1"/>
</dbReference>
<gene>
    <name evidence="17" type="ORF">R9X50_00114300</name>
</gene>
<evidence type="ECO:0000256" key="14">
    <source>
        <dbReference type="SAM" id="Phobius"/>
    </source>
</evidence>
<evidence type="ECO:0000256" key="12">
    <source>
        <dbReference type="RuleBase" id="RU003651"/>
    </source>
</evidence>
<keyword evidence="9" id="KW-0496">Mitochondrion</keyword>
<evidence type="ECO:0000256" key="5">
    <source>
        <dbReference type="ARBA" id="ARBA00022792"/>
    </source>
</evidence>
<feature type="domain" description="BCS1 N-terminal" evidence="16">
    <location>
        <begin position="60"/>
        <end position="265"/>
    </location>
</feature>
<evidence type="ECO:0000259" key="15">
    <source>
        <dbReference type="SMART" id="SM00382"/>
    </source>
</evidence>
<keyword evidence="18" id="KW-1185">Reference proteome</keyword>
<sequence>MDFRKLSRALSEPPSPGGNNTSTTPGLELPPNILEALIPGYSIISRYASAYLGIDISMFVTIGLAILAINKGGMYIWGQLLDFFRSTVMSSVFIDEHDDLFDMLMSWLAANQASTSRSRDMRAKTQRGTDDFEETADEDALDANGLFNFTNWSARIPPRYEPYYGSQYIWFQGRLFWFRRSRQPSNGGRIQVSFSNTQQDDIIQLDCLGRSVEPIKGLIKAIRTWSLNRTRHTTTIRHPTPKERARWGGAWSKTSSRPSRPMDTVILDTEQKNMIVKDMNEYLHPASPKWYATRGIPYRRGYLFHGPPGTGKTSLSFALAGIFGLDIYAITLQEPSLTEGDLMQLFNGLPRRCIVLLEDVDAAGLLRDGNSDSMSKGKRLKKEKKDGDESKNETNSGNQGKKSDTTSTKPKKEEEYTLKDLARELKTISNPPRSRGSRSNDDNTHNGTNPNRIPGQRISLSGLLNAIDGVATHEGRVLIMTTNHPEKLDAALIRPGRVDRKVEFKLAMREQIRELFVRMYAASDMIPKAEPLSNGTAKHAAANGHASAPDTKTKPDEDEISTLSRSDIEALAAQFAARVPDDMFTPAEIQNLLMRHKKSPSAALGRVEAWMKEILEEKEKEAKAKAEEETDDDE</sequence>
<dbReference type="GO" id="GO:0005524">
    <property type="term" value="F:ATP binding"/>
    <property type="evidence" value="ECO:0007669"/>
    <property type="project" value="UniProtKB-KW"/>
</dbReference>
<evidence type="ECO:0000256" key="4">
    <source>
        <dbReference type="ARBA" id="ARBA00022741"/>
    </source>
</evidence>
<feature type="region of interest" description="Disordered" evidence="13">
    <location>
        <begin position="242"/>
        <end position="261"/>
    </location>
</feature>
<comment type="similarity">
    <text evidence="2">Belongs to the AAA ATPase family. BCS1 subfamily.</text>
</comment>
<evidence type="ECO:0000256" key="3">
    <source>
        <dbReference type="ARBA" id="ARBA00022692"/>
    </source>
</evidence>
<feature type="region of interest" description="Disordered" evidence="13">
    <location>
        <begin position="366"/>
        <end position="457"/>
    </location>
</feature>
<accession>A0AAQ3M069</accession>
<dbReference type="SUPFAM" id="SSF52540">
    <property type="entry name" value="P-loop containing nucleoside triphosphate hydrolases"/>
    <property type="match status" value="1"/>
</dbReference>
<evidence type="ECO:0008006" key="19">
    <source>
        <dbReference type="Google" id="ProtNLM"/>
    </source>
</evidence>
<dbReference type="Pfam" id="PF25426">
    <property type="entry name" value="AAA_lid_BCS1"/>
    <property type="match status" value="1"/>
</dbReference>
<keyword evidence="10 14" id="KW-0472">Membrane</keyword>
<evidence type="ECO:0000256" key="6">
    <source>
        <dbReference type="ARBA" id="ARBA00022801"/>
    </source>
</evidence>